<dbReference type="InterPro" id="IPR016193">
    <property type="entry name" value="Cytidine_deaminase-like"/>
</dbReference>
<sequence>MVTDSNNHKFFMQLAIDAAWENQLLAYPNPAVGAVVVEDGRILSIEVHKKAGSSHAEVMALVSAYETKSGKEVDFDKNDSFASHEFLRSFPKDFFQNVLFMLPWSHVLI</sequence>
<evidence type="ECO:0000313" key="2">
    <source>
        <dbReference type="EMBL" id="EFK95951.1"/>
    </source>
</evidence>
<proteinExistence type="predicted"/>
<accession>D9PKG1</accession>
<dbReference type="EC" id="3.5.4.26" evidence="2"/>
<dbReference type="GO" id="GO:0008835">
    <property type="term" value="F:diaminohydroxyphosphoribosylaminopyrimidine deaminase activity"/>
    <property type="evidence" value="ECO:0007669"/>
    <property type="project" value="UniProtKB-EC"/>
</dbReference>
<keyword evidence="2" id="KW-0378">Hydrolase</keyword>
<feature type="domain" description="CMP/dCMP-type deaminase" evidence="1">
    <location>
        <begin position="6"/>
        <end position="71"/>
    </location>
</feature>
<organism evidence="2">
    <name type="scientific">sediment metagenome</name>
    <dbReference type="NCBI Taxonomy" id="749907"/>
    <lineage>
        <taxon>unclassified sequences</taxon>
        <taxon>metagenomes</taxon>
        <taxon>ecological metagenomes</taxon>
    </lineage>
</organism>
<dbReference type="InterPro" id="IPR002125">
    <property type="entry name" value="CMP_dCMP_dom"/>
</dbReference>
<dbReference type="EMBL" id="ADZX01000605">
    <property type="protein sequence ID" value="EFK95951.1"/>
    <property type="molecule type" value="Genomic_DNA"/>
</dbReference>
<gene>
    <name evidence="2" type="primary">RibG</name>
    <name evidence="2" type="ORF">LDC_2028</name>
</gene>
<comment type="caution">
    <text evidence="2">The sequence shown here is derived from an EMBL/GenBank/DDBJ whole genome shotgun (WGS) entry which is preliminary data.</text>
</comment>
<dbReference type="SUPFAM" id="SSF53927">
    <property type="entry name" value="Cytidine deaminase-like"/>
    <property type="match status" value="1"/>
</dbReference>
<name>D9PKG1_9ZZZZ</name>
<dbReference type="Gene3D" id="3.40.140.10">
    <property type="entry name" value="Cytidine Deaminase, domain 2"/>
    <property type="match status" value="1"/>
</dbReference>
<protein>
    <submittedName>
        <fullName evidence="2">Riboflavin biosynthesis protein RibG</fullName>
        <ecNumber evidence="2">3.5.4.26</ecNumber>
    </submittedName>
</protein>
<reference evidence="2" key="2">
    <citation type="journal article" date="2011" name="Microb. Ecol.">
        <title>Taxonomic and Functional Metagenomic Profiling of the Microbial Community in the Anoxic Sediment of a Sub-saline Shallow Lake (Laguna de Carrizo, Central Spain).</title>
        <authorList>
            <person name="Ferrer M."/>
            <person name="Guazzaroni M.E."/>
            <person name="Richter M."/>
            <person name="Garcia-Salamanca A."/>
            <person name="Yarza P."/>
            <person name="Suarez-Suarez A."/>
            <person name="Solano J."/>
            <person name="Alcaide M."/>
            <person name="van Dillewijn P."/>
            <person name="Molina-Henares M.A."/>
            <person name="Lopez-Cortes N."/>
            <person name="Al-Ramahi Y."/>
            <person name="Guerrero C."/>
            <person name="Acosta A."/>
            <person name="de Eugenio L.I."/>
            <person name="Martinez V."/>
            <person name="Marques S."/>
            <person name="Rojo F."/>
            <person name="Santero E."/>
            <person name="Genilloud O."/>
            <person name="Perez-Perez J."/>
            <person name="Rossello-Mora R."/>
            <person name="Ramos J.L."/>
        </authorList>
    </citation>
    <scope>NUCLEOTIDE SEQUENCE</scope>
</reference>
<dbReference type="Pfam" id="PF00383">
    <property type="entry name" value="dCMP_cyt_deam_1"/>
    <property type="match status" value="1"/>
</dbReference>
<evidence type="ECO:0000259" key="1">
    <source>
        <dbReference type="Pfam" id="PF00383"/>
    </source>
</evidence>
<dbReference type="AlphaFoldDB" id="D9PKG1"/>
<reference evidence="2" key="1">
    <citation type="submission" date="2010-07" db="EMBL/GenBank/DDBJ databases">
        <authorList>
            <consortium name="CONSOLIDER consortium CSD2007-00005"/>
            <person name="Guazzaroni M.-E."/>
            <person name="Richter M."/>
            <person name="Garcia-Salamanca A."/>
            <person name="Yarza P."/>
            <person name="Ferrer M."/>
        </authorList>
    </citation>
    <scope>NUCLEOTIDE SEQUENCE</scope>
</reference>